<evidence type="ECO:0000256" key="4">
    <source>
        <dbReference type="ARBA" id="ARBA00022475"/>
    </source>
</evidence>
<evidence type="ECO:0000256" key="13">
    <source>
        <dbReference type="ARBA" id="ARBA00023065"/>
    </source>
</evidence>
<dbReference type="PANTHER" id="PTHR43520:SF5">
    <property type="entry name" value="CATION-TRANSPORTING P-TYPE ATPASE-RELATED"/>
    <property type="match status" value="1"/>
</dbReference>
<evidence type="ECO:0000256" key="10">
    <source>
        <dbReference type="ARBA" id="ARBA00022842"/>
    </source>
</evidence>
<evidence type="ECO:0000313" key="17">
    <source>
        <dbReference type="EMBL" id="APZ91989.1"/>
    </source>
</evidence>
<feature type="transmembrane region" description="Helical" evidence="15">
    <location>
        <begin position="106"/>
        <end position="128"/>
    </location>
</feature>
<name>A0A1P8WD79_9PLAN</name>
<dbReference type="InterPro" id="IPR023214">
    <property type="entry name" value="HAD_sf"/>
</dbReference>
<keyword evidence="13" id="KW-0406">Ion transport</keyword>
<dbReference type="GO" id="GO:0005524">
    <property type="term" value="F:ATP binding"/>
    <property type="evidence" value="ECO:0007669"/>
    <property type="project" value="UniProtKB-UniRule"/>
</dbReference>
<keyword evidence="12 15" id="KW-1133">Transmembrane helix</keyword>
<dbReference type="NCBIfam" id="TIGR01525">
    <property type="entry name" value="ATPase-IB_hvy"/>
    <property type="match status" value="1"/>
</dbReference>
<evidence type="ECO:0000256" key="7">
    <source>
        <dbReference type="ARBA" id="ARBA00022723"/>
    </source>
</evidence>
<evidence type="ECO:0000256" key="6">
    <source>
        <dbReference type="ARBA" id="ARBA00022692"/>
    </source>
</evidence>
<evidence type="ECO:0000256" key="3">
    <source>
        <dbReference type="ARBA" id="ARBA00022448"/>
    </source>
</evidence>
<evidence type="ECO:0000256" key="14">
    <source>
        <dbReference type="ARBA" id="ARBA00023136"/>
    </source>
</evidence>
<evidence type="ECO:0000256" key="8">
    <source>
        <dbReference type="ARBA" id="ARBA00022741"/>
    </source>
</evidence>
<gene>
    <name evidence="17" type="primary">pacS</name>
    <name evidence="17" type="ORF">Fuma_01590</name>
</gene>
<dbReference type="RefSeq" id="WP_077023661.1">
    <property type="nucleotide sequence ID" value="NZ_CP017641.1"/>
</dbReference>
<dbReference type="SFLD" id="SFLDG00002">
    <property type="entry name" value="C1.7:_P-type_atpase_like"/>
    <property type="match status" value="1"/>
</dbReference>
<feature type="domain" description="P-type ATPase A" evidence="16">
    <location>
        <begin position="218"/>
        <end position="309"/>
    </location>
</feature>
<dbReference type="SFLD" id="SFLDS00003">
    <property type="entry name" value="Haloacid_Dehalogenase"/>
    <property type="match status" value="1"/>
</dbReference>
<evidence type="ECO:0000256" key="1">
    <source>
        <dbReference type="ARBA" id="ARBA00004651"/>
    </source>
</evidence>
<reference evidence="17 18" key="1">
    <citation type="journal article" date="2016" name="Front. Microbiol.">
        <title>Fuerstia marisgermanicae gen. nov., sp. nov., an Unusual Member of the Phylum Planctomycetes from the German Wadden Sea.</title>
        <authorList>
            <person name="Kohn T."/>
            <person name="Heuer A."/>
            <person name="Jogler M."/>
            <person name="Vollmers J."/>
            <person name="Boedeker C."/>
            <person name="Bunk B."/>
            <person name="Rast P."/>
            <person name="Borchert D."/>
            <person name="Glockner I."/>
            <person name="Freese H.M."/>
            <person name="Klenk H.P."/>
            <person name="Overmann J."/>
            <person name="Kaster A.K."/>
            <person name="Rohde M."/>
            <person name="Wiegand S."/>
            <person name="Jogler C."/>
        </authorList>
    </citation>
    <scope>NUCLEOTIDE SEQUENCE [LARGE SCALE GENOMIC DNA]</scope>
    <source>
        <strain evidence="17 18">NH11</strain>
    </source>
</reference>
<dbReference type="InterPro" id="IPR001757">
    <property type="entry name" value="P_typ_ATPase"/>
</dbReference>
<dbReference type="EC" id="3.6.3.-" evidence="17"/>
<dbReference type="SUPFAM" id="SSF81660">
    <property type="entry name" value="Metal cation-transporting ATPase, ATP-binding domain N"/>
    <property type="match status" value="1"/>
</dbReference>
<proteinExistence type="inferred from homology"/>
<feature type="transmembrane region" description="Helical" evidence="15">
    <location>
        <begin position="809"/>
        <end position="827"/>
    </location>
</feature>
<dbReference type="SUPFAM" id="SSF81665">
    <property type="entry name" value="Calcium ATPase, transmembrane domain M"/>
    <property type="match status" value="1"/>
</dbReference>
<evidence type="ECO:0000259" key="16">
    <source>
        <dbReference type="Pfam" id="PF00122"/>
    </source>
</evidence>
<evidence type="ECO:0000256" key="5">
    <source>
        <dbReference type="ARBA" id="ARBA00022553"/>
    </source>
</evidence>
<dbReference type="InterPro" id="IPR036412">
    <property type="entry name" value="HAD-like_sf"/>
</dbReference>
<dbReference type="Gene3D" id="3.40.50.1000">
    <property type="entry name" value="HAD superfamily/HAD-like"/>
    <property type="match status" value="2"/>
</dbReference>
<dbReference type="FunFam" id="2.70.150.10:FF:000002">
    <property type="entry name" value="Copper-transporting ATPase 1, putative"/>
    <property type="match status" value="1"/>
</dbReference>
<dbReference type="InterPro" id="IPR027256">
    <property type="entry name" value="P-typ_ATPase_IB"/>
</dbReference>
<organism evidence="17 18">
    <name type="scientific">Fuerstiella marisgermanici</name>
    <dbReference type="NCBI Taxonomy" id="1891926"/>
    <lineage>
        <taxon>Bacteria</taxon>
        <taxon>Pseudomonadati</taxon>
        <taxon>Planctomycetota</taxon>
        <taxon>Planctomycetia</taxon>
        <taxon>Planctomycetales</taxon>
        <taxon>Planctomycetaceae</taxon>
        <taxon>Fuerstiella</taxon>
    </lineage>
</organism>
<keyword evidence="3" id="KW-0813">Transport</keyword>
<accession>A0A1P8WD79</accession>
<dbReference type="GO" id="GO:0055070">
    <property type="term" value="P:copper ion homeostasis"/>
    <property type="evidence" value="ECO:0007669"/>
    <property type="project" value="TreeGrafter"/>
</dbReference>
<dbReference type="PROSITE" id="PS00154">
    <property type="entry name" value="ATPASE_E1_E2"/>
    <property type="match status" value="1"/>
</dbReference>
<feature type="transmembrane region" description="Helical" evidence="15">
    <location>
        <begin position="784"/>
        <end position="803"/>
    </location>
</feature>
<keyword evidence="7 15" id="KW-0479">Metal-binding</keyword>
<keyword evidence="17" id="KW-0378">Hydrolase</keyword>
<dbReference type="Pfam" id="PF00122">
    <property type="entry name" value="E1-E2_ATPase"/>
    <property type="match status" value="1"/>
</dbReference>
<dbReference type="GO" id="GO:0005886">
    <property type="term" value="C:plasma membrane"/>
    <property type="evidence" value="ECO:0007669"/>
    <property type="project" value="UniProtKB-SubCell"/>
</dbReference>
<sequence>MASTAAAEAVDGPSLAPSAKGQCTYCGLPVGTVDTPAYCCYGCRFAHAVVQEQGNEGAIRWTVIRLGLAIFFTMNLMAFTMTMWSLDVYDVEPDPFQLTLFEVFRWLSMLFALPVLLLLGVPLLQNAIDSWRQRVYSTDLLIGLAVFAAYATSVINVVRESGTIYFEVGATVLVMITLGRWIEAAGKQKATEALDKLLTLLPETVNRITAQTPDVDSGTDSSEESIAAASVALGDILRIRAGERFPTDATITRGRTTVDEQVFTGESIPVEKSVGNSVLAGTVNLDGDLHVQVTSKFREGSFGRLLAMLQEARAARGYYQRLADRVASWFFPVITLVAAATLAWHWSAGAGIAIQTMMSVLLIACPCALGLATPLAVWTSLSTAIKHQVLFRSGEAVERLAGVKAVCLDKTGTLTTGTPQVSQKAFFGDGSPDDALQLAGHLASSSTHPFSRAVAAYCLRDDQASCKLNSEATRPLEKPVTDVALANANTCTTQLLNCPYLAAAANGCALSRGQAVHVPSSRVAEVQQMAEIEGLLGKFDSGSMAKAGHLGGPFIDCSLHSLRTVPGGGVEANLSDGRLVRLGSVEFSCCSMHRAEMLPAGSVPDLCVACQASVSLPLRIQLDRLRMAADQQAASIVLLSIDRIPAVGFLLSEAVRPEARSALTKLAEQTEALHVLSGDRPSKGRFLTEHLNVPGLNVTCSLNPEQKVLRVAEVRREHGNTVMVGDGINDAPALAASDVGIAMGCGADVSRDSAQLCLLSNDLTRIPWAIDLARRTQKVIRQNLFWAFGYNAVGVCLAASGLLNPAIAAGLMIASSLLVISNSLRLLSTESP</sequence>
<dbReference type="KEGG" id="fmr:Fuma_01590"/>
<dbReference type="Proteomes" id="UP000187735">
    <property type="component" value="Chromosome"/>
</dbReference>
<dbReference type="InterPro" id="IPR023298">
    <property type="entry name" value="ATPase_P-typ_TM_dom_sf"/>
</dbReference>
<keyword evidence="9 15" id="KW-0067">ATP-binding</keyword>
<dbReference type="NCBIfam" id="TIGR01494">
    <property type="entry name" value="ATPase_P-type"/>
    <property type="match status" value="2"/>
</dbReference>
<dbReference type="GO" id="GO:0005507">
    <property type="term" value="F:copper ion binding"/>
    <property type="evidence" value="ECO:0007669"/>
    <property type="project" value="TreeGrafter"/>
</dbReference>
<keyword evidence="14 15" id="KW-0472">Membrane</keyword>
<dbReference type="SFLD" id="SFLDF00027">
    <property type="entry name" value="p-type_atpase"/>
    <property type="match status" value="1"/>
</dbReference>
<feature type="transmembrane region" description="Helical" evidence="15">
    <location>
        <begin position="164"/>
        <end position="182"/>
    </location>
</feature>
<keyword evidence="6 15" id="KW-0812">Transmembrane</keyword>
<keyword evidence="5" id="KW-0597">Phosphoprotein</keyword>
<dbReference type="InterPro" id="IPR023299">
    <property type="entry name" value="ATPase_P-typ_cyto_dom_N"/>
</dbReference>
<dbReference type="Pfam" id="PF00702">
    <property type="entry name" value="Hydrolase"/>
    <property type="match status" value="1"/>
</dbReference>
<protein>
    <submittedName>
        <fullName evidence="17">Cation-transporting ATPase PacS</fullName>
        <ecNumber evidence="17">3.6.3.-</ecNumber>
    </submittedName>
</protein>
<evidence type="ECO:0000256" key="2">
    <source>
        <dbReference type="ARBA" id="ARBA00006024"/>
    </source>
</evidence>
<dbReference type="InterPro" id="IPR018303">
    <property type="entry name" value="ATPase_P-typ_P_site"/>
</dbReference>
<evidence type="ECO:0000256" key="12">
    <source>
        <dbReference type="ARBA" id="ARBA00022989"/>
    </source>
</evidence>
<dbReference type="Gene3D" id="2.70.150.10">
    <property type="entry name" value="Calcium-transporting ATPase, cytoplasmic transduction domain A"/>
    <property type="match status" value="1"/>
</dbReference>
<dbReference type="SUPFAM" id="SSF56784">
    <property type="entry name" value="HAD-like"/>
    <property type="match status" value="1"/>
</dbReference>
<dbReference type="GO" id="GO:0043682">
    <property type="term" value="F:P-type divalent copper transporter activity"/>
    <property type="evidence" value="ECO:0007669"/>
    <property type="project" value="TreeGrafter"/>
</dbReference>
<dbReference type="InterPro" id="IPR059000">
    <property type="entry name" value="ATPase_P-type_domA"/>
</dbReference>
<dbReference type="PANTHER" id="PTHR43520">
    <property type="entry name" value="ATP7, ISOFORM B"/>
    <property type="match status" value="1"/>
</dbReference>
<keyword evidence="10" id="KW-0460">Magnesium</keyword>
<comment type="similarity">
    <text evidence="2 15">Belongs to the cation transport ATPase (P-type) (TC 3.A.3) family. Type IB subfamily.</text>
</comment>
<dbReference type="PRINTS" id="PR00119">
    <property type="entry name" value="CATATPASE"/>
</dbReference>
<dbReference type="STRING" id="1891926.Fuma_01590"/>
<dbReference type="InterPro" id="IPR008250">
    <property type="entry name" value="ATPase_P-typ_transduc_dom_A_sf"/>
</dbReference>
<dbReference type="GO" id="GO:0016887">
    <property type="term" value="F:ATP hydrolysis activity"/>
    <property type="evidence" value="ECO:0007669"/>
    <property type="project" value="InterPro"/>
</dbReference>
<feature type="transmembrane region" description="Helical" evidence="15">
    <location>
        <begin position="352"/>
        <end position="378"/>
    </location>
</feature>
<evidence type="ECO:0000313" key="18">
    <source>
        <dbReference type="Proteomes" id="UP000187735"/>
    </source>
</evidence>
<dbReference type="EMBL" id="CP017641">
    <property type="protein sequence ID" value="APZ91989.1"/>
    <property type="molecule type" value="Genomic_DNA"/>
</dbReference>
<keyword evidence="4 15" id="KW-1003">Cell membrane</keyword>
<evidence type="ECO:0000256" key="11">
    <source>
        <dbReference type="ARBA" id="ARBA00022967"/>
    </source>
</evidence>
<comment type="subcellular location">
    <subcellularLocation>
        <location evidence="1">Cell membrane</location>
        <topology evidence="1">Multi-pass membrane protein</topology>
    </subcellularLocation>
</comment>
<dbReference type="SUPFAM" id="SSF81653">
    <property type="entry name" value="Calcium ATPase, transduction domain A"/>
    <property type="match status" value="1"/>
</dbReference>
<feature type="transmembrane region" description="Helical" evidence="15">
    <location>
        <begin position="326"/>
        <end position="346"/>
    </location>
</feature>
<evidence type="ECO:0000256" key="15">
    <source>
        <dbReference type="RuleBase" id="RU362081"/>
    </source>
</evidence>
<dbReference type="AlphaFoldDB" id="A0A1P8WD79"/>
<feature type="transmembrane region" description="Helical" evidence="15">
    <location>
        <begin position="140"/>
        <end position="158"/>
    </location>
</feature>
<feature type="transmembrane region" description="Helical" evidence="15">
    <location>
        <begin position="66"/>
        <end position="86"/>
    </location>
</feature>
<keyword evidence="18" id="KW-1185">Reference proteome</keyword>
<keyword evidence="11" id="KW-1278">Translocase</keyword>
<dbReference type="Gene3D" id="3.40.1110.10">
    <property type="entry name" value="Calcium-transporting ATPase, cytoplasmic domain N"/>
    <property type="match status" value="2"/>
</dbReference>
<dbReference type="OrthoDB" id="211392at2"/>
<evidence type="ECO:0000256" key="9">
    <source>
        <dbReference type="ARBA" id="ARBA00022840"/>
    </source>
</evidence>
<dbReference type="InterPro" id="IPR044492">
    <property type="entry name" value="P_typ_ATPase_HD_dom"/>
</dbReference>
<keyword evidence="8 15" id="KW-0547">Nucleotide-binding</keyword>